<feature type="compositionally biased region" description="Basic and acidic residues" evidence="1">
    <location>
        <begin position="79"/>
        <end position="104"/>
    </location>
</feature>
<keyword evidence="2" id="KW-0812">Transmembrane</keyword>
<dbReference type="KEGG" id="cint:HZF06_07940"/>
<proteinExistence type="predicted"/>
<gene>
    <name evidence="3" type="ORF">HZF06_07940</name>
</gene>
<reference evidence="3 4" key="1">
    <citation type="submission" date="2020-07" db="EMBL/GenBank/DDBJ databases">
        <title>Electron transfer.</title>
        <authorList>
            <person name="Huang L."/>
            <person name="Liu X."/>
            <person name="Zhou S."/>
        </authorList>
    </citation>
    <scope>NUCLEOTIDE SEQUENCE [LARGE SCALE GENOMIC DNA]</scope>
    <source>
        <strain evidence="3 4">Lx1</strain>
    </source>
</reference>
<feature type="compositionally biased region" description="Low complexity" evidence="1">
    <location>
        <begin position="122"/>
        <end position="151"/>
    </location>
</feature>
<dbReference type="Proteomes" id="UP000512286">
    <property type="component" value="Chromosome"/>
</dbReference>
<dbReference type="AlphaFoldDB" id="A0A7D7AG70"/>
<evidence type="ECO:0000256" key="1">
    <source>
        <dbReference type="SAM" id="MobiDB-lite"/>
    </source>
</evidence>
<keyword evidence="2" id="KW-0472">Membrane</keyword>
<evidence type="ECO:0000313" key="4">
    <source>
        <dbReference type="Proteomes" id="UP000512286"/>
    </source>
</evidence>
<keyword evidence="2" id="KW-1133">Transmembrane helix</keyword>
<protein>
    <submittedName>
        <fullName evidence="3">Uncharacterized protein</fullName>
    </submittedName>
</protein>
<feature type="transmembrane region" description="Helical" evidence="2">
    <location>
        <begin position="20"/>
        <end position="37"/>
    </location>
</feature>
<evidence type="ECO:0000256" key="2">
    <source>
        <dbReference type="SAM" id="Phobius"/>
    </source>
</evidence>
<organism evidence="3 4">
    <name type="scientific">Clostridium intestinale</name>
    <dbReference type="NCBI Taxonomy" id="36845"/>
    <lineage>
        <taxon>Bacteria</taxon>
        <taxon>Bacillati</taxon>
        <taxon>Bacillota</taxon>
        <taxon>Clostridia</taxon>
        <taxon>Eubacteriales</taxon>
        <taxon>Clostridiaceae</taxon>
        <taxon>Clostridium</taxon>
    </lineage>
</organism>
<accession>A0A7D7AG70</accession>
<evidence type="ECO:0000313" key="3">
    <source>
        <dbReference type="EMBL" id="QLY81504.1"/>
    </source>
</evidence>
<sequence>MKKKILEVLLGSLKAKIITGVVATLIVGGIVTGGVIYNNKINNITYTDNDTKLQYDIPDDTALTEEEAKEREEALALKELEVAKSEGEKKAEEETAKNSEDINKKPVSSEQNTNQGSETPTSVNVGKSGNSNSDSSGGQTTQPSTPAQQPQQPTPPPPAPVKKDSYWNDNLAQQAVTKLSNESTNQYSGGNQAYTQQAYSTYFSIAESFKNGSISAGIAQSQISGVKFDMNVGILFHLTNVAVGKIEVAGNADGKTIANAVANKGGGASFVYVKVYYNGEIDKNVIYYICAGSPTPVQ</sequence>
<name>A0A7D7AG70_9CLOT</name>
<feature type="region of interest" description="Disordered" evidence="1">
    <location>
        <begin position="79"/>
        <end position="165"/>
    </location>
</feature>
<feature type="compositionally biased region" description="Polar residues" evidence="1">
    <location>
        <begin position="106"/>
        <end position="121"/>
    </location>
</feature>
<dbReference type="RefSeq" id="WP_181603077.1">
    <property type="nucleotide sequence ID" value="NZ_CP059378.1"/>
</dbReference>
<dbReference type="EMBL" id="CP059378">
    <property type="protein sequence ID" value="QLY81504.1"/>
    <property type="molecule type" value="Genomic_DNA"/>
</dbReference>